<evidence type="ECO:0008006" key="4">
    <source>
        <dbReference type="Google" id="ProtNLM"/>
    </source>
</evidence>
<reference evidence="2 3" key="1">
    <citation type="journal article" date="2022" name="Microbiol. Resour. Announc.">
        <title>Complete Genome Sequence of the Hyperthermophilic and Acidophilic Archaeon Saccharolobus caldissimus Strain HS-3T.</title>
        <authorList>
            <person name="Sakai H.D."/>
            <person name="Kurosawa N."/>
        </authorList>
    </citation>
    <scope>NUCLEOTIDE SEQUENCE [LARGE SCALE GENOMIC DNA]</scope>
    <source>
        <strain evidence="2 3">JCM32116</strain>
    </source>
</reference>
<keyword evidence="1" id="KW-0175">Coiled coil</keyword>
<dbReference type="KEGG" id="scas:SACC_01140"/>
<evidence type="ECO:0000313" key="2">
    <source>
        <dbReference type="EMBL" id="BDB97097.1"/>
    </source>
</evidence>
<sequence>MKIMGIDIEPMENPASRSQPSYSIVILDENERILDKMENVPLSRLIRLTWEYRPDIIALDNVYELGENDKEVINIIRLLPPNVNIIQVTYHNGEFRQVKDLAKEIGFEFQGKLSPQKTSYLVALLALKGYGTSIKVEEKRTKIIVSRGRTLGPGGMSQNRYKRYIRGTLLRVTREIKEKLDSKGFDYDMIIRRSKAGIEGAVFIVYAPRERLYGIVRRMKGHDVIVDIKPIYKSKIEFKDKKIERRLIVGIDPGTEVGISIIDIYGRPILLTSKRSIDRDEIISLISKEGKAVIIATDVNPLPDTVKKIASKFNARIYVPEKSLSVDEKQKIIEEFSKIYKVKIDNPHIRDSLAAAIKAFNEIESKLRQIESFISRLDIDIIDENKIYDCVIEGGTVSECIEKEIDKYLRKDENKINVKQYRIDDNLESQIKKLEEENKNLKTELIRYRKIIYNLIVEKDSLIKKIEEMKLQLNKEIERDRKVYELNLNLQNLYKTVNTLESKIQQYEILINKLKNLIHKLIRNEAVIIDKNYESNYLKFDGSYIYFNDEKLSDEILEYIDKDVAIMSKQLVSDLKLLYKEYQIEKSKEIDIRRIVDEYRNEKLREKTKRV</sequence>
<name>A0AAQ4CMR6_9CREN</name>
<proteinExistence type="predicted"/>
<dbReference type="Pfam" id="PF04312">
    <property type="entry name" value="DUF460"/>
    <property type="match status" value="1"/>
</dbReference>
<dbReference type="PANTHER" id="PTHR40707">
    <property type="entry name" value="POSSIBLE NUCLEASE OF RNASE H FOLD, RUVC/YQGF FAMILY"/>
    <property type="match status" value="1"/>
</dbReference>
<dbReference type="RefSeq" id="WP_229571127.1">
    <property type="nucleotide sequence ID" value="NZ_AP025226.1"/>
</dbReference>
<dbReference type="AlphaFoldDB" id="A0AAQ4CMR6"/>
<dbReference type="Proteomes" id="UP001319921">
    <property type="component" value="Chromosome"/>
</dbReference>
<organism evidence="2 3">
    <name type="scientific">Saccharolobus caldissimus</name>
    <dbReference type="NCBI Taxonomy" id="1702097"/>
    <lineage>
        <taxon>Archaea</taxon>
        <taxon>Thermoproteota</taxon>
        <taxon>Thermoprotei</taxon>
        <taxon>Sulfolobales</taxon>
        <taxon>Sulfolobaceae</taxon>
        <taxon>Saccharolobus</taxon>
    </lineage>
</organism>
<evidence type="ECO:0000313" key="3">
    <source>
        <dbReference type="Proteomes" id="UP001319921"/>
    </source>
</evidence>
<evidence type="ECO:0000256" key="1">
    <source>
        <dbReference type="SAM" id="Coils"/>
    </source>
</evidence>
<dbReference type="GeneID" id="68864828"/>
<protein>
    <recommendedName>
        <fullName evidence="4">DUF460 domain-containing protein</fullName>
    </recommendedName>
</protein>
<dbReference type="InterPro" id="IPR007408">
    <property type="entry name" value="DUF460"/>
</dbReference>
<feature type="coiled-coil region" evidence="1">
    <location>
        <begin position="424"/>
        <end position="524"/>
    </location>
</feature>
<keyword evidence="3" id="KW-1185">Reference proteome</keyword>
<accession>A0AAQ4CMR6</accession>
<dbReference type="EMBL" id="AP025226">
    <property type="protein sequence ID" value="BDB97097.1"/>
    <property type="molecule type" value="Genomic_DNA"/>
</dbReference>
<gene>
    <name evidence="2" type="ORF">SACC_01140</name>
</gene>
<dbReference type="PANTHER" id="PTHR40707:SF1">
    <property type="entry name" value="DUF460 DOMAIN-CONTAINING PROTEIN"/>
    <property type="match status" value="1"/>
</dbReference>